<dbReference type="Pfam" id="PF17419">
    <property type="entry name" value="MauJ"/>
    <property type="match status" value="1"/>
</dbReference>
<sequence>MLNLQVKSFHDALAETPDLKVNGEWLCINIESRTAWPTKPQAFIFEGRQVWVMPLSTDCYPGLATRKPSDMDHDECLALLHRALSVLTWLENAGATVVQMSGGNIPRMMGMRLGLGYAIREDFDLSDLPTIESPRGKLALALMREGRGLNHPGYSFLSFFRVLETAIPNGKIRGTWVTDNIDKLDGHRAKKAIEKLKATVEGDIGEHLRDSGRHAIAHASSEPVIDPDDPRDSRRLEAELPIIEALAVLAIEEHLGIQTTQTIWKEHLFELRGWKGIVPHTVIEASRSGIPPEFEGSIDLPIINFRLRRSEPFPLFEGMIPARIGITDQRVELVYRSADGLAELTFWLNFAAERLEFDIDSSLILHDDGSAAAVRNGKQICRFIWDYFCNGEIQIWDADTGRLLSRVGAFIPINMMANHDGHVAELAKWDEIIQSREQAEGIAITDV</sequence>
<organism evidence="1 2">
    <name type="scientific">Ancylobacter rudongensis</name>
    <dbReference type="NCBI Taxonomy" id="177413"/>
    <lineage>
        <taxon>Bacteria</taxon>
        <taxon>Pseudomonadati</taxon>
        <taxon>Pseudomonadota</taxon>
        <taxon>Alphaproteobacteria</taxon>
        <taxon>Hyphomicrobiales</taxon>
        <taxon>Xanthobacteraceae</taxon>
        <taxon>Ancylobacter</taxon>
    </lineage>
</organism>
<dbReference type="RefSeq" id="WP_205409273.1">
    <property type="nucleotide sequence ID" value="NZ_FMTP01000002.1"/>
</dbReference>
<dbReference type="STRING" id="177413.SAMN05660859_1658"/>
<dbReference type="Proteomes" id="UP000198889">
    <property type="component" value="Unassembled WGS sequence"/>
</dbReference>
<accession>A0A1G4RJI0</accession>
<dbReference type="AlphaFoldDB" id="A0A1G4RJI0"/>
<proteinExistence type="predicted"/>
<dbReference type="EMBL" id="FMTP01000002">
    <property type="protein sequence ID" value="SCW56339.1"/>
    <property type="molecule type" value="Genomic_DNA"/>
</dbReference>
<keyword evidence="2" id="KW-1185">Reference proteome</keyword>
<evidence type="ECO:0000313" key="1">
    <source>
        <dbReference type="EMBL" id="SCW56339.1"/>
    </source>
</evidence>
<dbReference type="InterPro" id="IPR035383">
    <property type="entry name" value="MauJ"/>
</dbReference>
<evidence type="ECO:0000313" key="2">
    <source>
        <dbReference type="Proteomes" id="UP000198889"/>
    </source>
</evidence>
<reference evidence="2" key="1">
    <citation type="submission" date="2016-10" db="EMBL/GenBank/DDBJ databases">
        <authorList>
            <person name="Varghese N."/>
            <person name="Submissions S."/>
        </authorList>
    </citation>
    <scope>NUCLEOTIDE SEQUENCE [LARGE SCALE GENOMIC DNA]</scope>
    <source>
        <strain evidence="2">CGMCC 1.1761</strain>
    </source>
</reference>
<protein>
    <submittedName>
        <fullName evidence="1">Uncharacterized protein</fullName>
    </submittedName>
</protein>
<gene>
    <name evidence="1" type="ORF">SAMN05660859_1658</name>
</gene>
<name>A0A1G4RJI0_9HYPH</name>